<name>A0A149RYC4_9PROT</name>
<dbReference type="EMBL" id="LHZF01000113">
    <property type="protein sequence ID" value="KXV19500.1"/>
    <property type="molecule type" value="Genomic_DNA"/>
</dbReference>
<gene>
    <name evidence="1" type="ORF">AD933_01680</name>
</gene>
<proteinExistence type="predicted"/>
<comment type="caution">
    <text evidence="1">The sequence shown here is derived from an EMBL/GenBank/DDBJ whole genome shotgun (WGS) entry which is preliminary data.</text>
</comment>
<reference evidence="1 2" key="1">
    <citation type="submission" date="2015-06" db="EMBL/GenBank/DDBJ databases">
        <title>Improved classification and identification of acetic acid bacteria using matrix-assisted laser desorption/ionization time-of-flight mass spectrometry; Gluconobacter nephelii and Gluconobacter uchimurae are later heterotypic synonyms of Gluconobacter japonicus and Gluconobacter oxydans, respectively.</title>
        <authorList>
            <person name="Li L."/>
            <person name="Cleenwerck I."/>
            <person name="De Vuyst L."/>
            <person name="Vandamme P."/>
        </authorList>
    </citation>
    <scope>NUCLEOTIDE SEQUENCE [LARGE SCALE GENOMIC DNA]</scope>
    <source>
        <strain evidence="1 2">LMG 1552</strain>
    </source>
</reference>
<evidence type="ECO:0000313" key="1">
    <source>
        <dbReference type="EMBL" id="KXV19500.1"/>
    </source>
</evidence>
<dbReference type="AlphaFoldDB" id="A0A149RYC4"/>
<protein>
    <submittedName>
        <fullName evidence="1">Uncharacterized protein</fullName>
    </submittedName>
</protein>
<dbReference type="Proteomes" id="UP000075526">
    <property type="component" value="Unassembled WGS sequence"/>
</dbReference>
<sequence length="80" mass="8692">MSVSGISKISLMDLKKHPKHSSVFWKDAIMASSSFAYQATDLKLNPIDGTGRRGGHFAALEGPNLMLADLRAFIVTVSEK</sequence>
<accession>A0A149RYC4</accession>
<organism evidence="1 2">
    <name type="scientific">Acetobacter malorum</name>
    <dbReference type="NCBI Taxonomy" id="178901"/>
    <lineage>
        <taxon>Bacteria</taxon>
        <taxon>Pseudomonadati</taxon>
        <taxon>Pseudomonadota</taxon>
        <taxon>Alphaproteobacteria</taxon>
        <taxon>Acetobacterales</taxon>
        <taxon>Acetobacteraceae</taxon>
        <taxon>Acetobacter</taxon>
    </lineage>
</organism>
<evidence type="ECO:0000313" key="2">
    <source>
        <dbReference type="Proteomes" id="UP000075526"/>
    </source>
</evidence>